<proteinExistence type="predicted"/>
<dbReference type="WBParaSite" id="NBR_0000337901-mRNA-1">
    <property type="protein sequence ID" value="NBR_0000337901-mRNA-1"/>
    <property type="gene ID" value="NBR_0000337901"/>
</dbReference>
<evidence type="ECO:0000313" key="3">
    <source>
        <dbReference type="Proteomes" id="UP000271162"/>
    </source>
</evidence>
<feature type="region of interest" description="Disordered" evidence="1">
    <location>
        <begin position="20"/>
        <end position="73"/>
    </location>
</feature>
<keyword evidence="3" id="KW-1185">Reference proteome</keyword>
<organism evidence="4">
    <name type="scientific">Nippostrongylus brasiliensis</name>
    <name type="common">Rat hookworm</name>
    <dbReference type="NCBI Taxonomy" id="27835"/>
    <lineage>
        <taxon>Eukaryota</taxon>
        <taxon>Metazoa</taxon>
        <taxon>Ecdysozoa</taxon>
        <taxon>Nematoda</taxon>
        <taxon>Chromadorea</taxon>
        <taxon>Rhabditida</taxon>
        <taxon>Rhabditina</taxon>
        <taxon>Rhabditomorpha</taxon>
        <taxon>Strongyloidea</taxon>
        <taxon>Heligmosomidae</taxon>
        <taxon>Nippostrongylus</taxon>
    </lineage>
</organism>
<accession>A0A0N4XLH7</accession>
<gene>
    <name evidence="2" type="ORF">NBR_LOCUS3381</name>
</gene>
<evidence type="ECO:0000256" key="1">
    <source>
        <dbReference type="SAM" id="MobiDB-lite"/>
    </source>
</evidence>
<dbReference type="AlphaFoldDB" id="A0A0N4XLH7"/>
<protein>
    <submittedName>
        <fullName evidence="2 4">Uncharacterized protein</fullName>
    </submittedName>
</protein>
<name>A0A0N4XLH7_NIPBR</name>
<dbReference type="Proteomes" id="UP000271162">
    <property type="component" value="Unassembled WGS sequence"/>
</dbReference>
<sequence>MLKDRMAKYRLVDSKGAVIEETVENEPGPSSSDLCRRPSSKSTSGVPHLTSHIWGTGPEAIPRSQQKGSSGKPLNVSVLRTSYNVLLRFALPPVAIRGDFSYGEVMVMFANRAYNLEPILLFPSGLKVGHSTLGNLFEHRLNTLSFLKGTEP</sequence>
<reference evidence="4" key="1">
    <citation type="submission" date="2017-02" db="UniProtKB">
        <authorList>
            <consortium name="WormBaseParasite"/>
        </authorList>
    </citation>
    <scope>IDENTIFICATION</scope>
</reference>
<reference evidence="2 3" key="2">
    <citation type="submission" date="2018-11" db="EMBL/GenBank/DDBJ databases">
        <authorList>
            <consortium name="Pathogen Informatics"/>
        </authorList>
    </citation>
    <scope>NUCLEOTIDE SEQUENCE [LARGE SCALE GENOMIC DNA]</scope>
</reference>
<evidence type="ECO:0000313" key="2">
    <source>
        <dbReference type="EMBL" id="VDL66970.1"/>
    </source>
</evidence>
<evidence type="ECO:0000313" key="4">
    <source>
        <dbReference type="WBParaSite" id="NBR_0000337901-mRNA-1"/>
    </source>
</evidence>
<dbReference type="EMBL" id="UYSL01004993">
    <property type="protein sequence ID" value="VDL66970.1"/>
    <property type="molecule type" value="Genomic_DNA"/>
</dbReference>